<evidence type="ECO:0000256" key="1">
    <source>
        <dbReference type="SAM" id="MobiDB-lite"/>
    </source>
</evidence>
<feature type="non-terminal residue" evidence="2">
    <location>
        <position position="113"/>
    </location>
</feature>
<evidence type="ECO:0000313" key="3">
    <source>
        <dbReference type="Proteomes" id="UP000837857"/>
    </source>
</evidence>
<protein>
    <submittedName>
        <fullName evidence="2">Uncharacterized protein</fullName>
    </submittedName>
</protein>
<name>A0ABN8J1Z5_9NEOP</name>
<feature type="compositionally biased region" description="Basic and acidic residues" evidence="1">
    <location>
        <begin position="84"/>
        <end position="95"/>
    </location>
</feature>
<evidence type="ECO:0000313" key="2">
    <source>
        <dbReference type="EMBL" id="CAH2074586.1"/>
    </source>
</evidence>
<gene>
    <name evidence="2" type="ORF">IPOD504_LOCUS16144</name>
</gene>
<dbReference type="EMBL" id="OW152819">
    <property type="protein sequence ID" value="CAH2074586.1"/>
    <property type="molecule type" value="Genomic_DNA"/>
</dbReference>
<sequence length="113" mass="13078">MSVKAPRRDSARPLSTTVDVSLTGSRRGTAALYFRCTEGERYPASLLYRRGARHETRDTFNRTMFRNYYTGMNGRLGNRSTTAARERRTEIEHARRGTTTAYTPRRRSEFTAY</sequence>
<dbReference type="Proteomes" id="UP000837857">
    <property type="component" value="Chromosome 7"/>
</dbReference>
<feature type="region of interest" description="Disordered" evidence="1">
    <location>
        <begin position="72"/>
        <end position="113"/>
    </location>
</feature>
<accession>A0ABN8J1Z5</accession>
<keyword evidence="3" id="KW-1185">Reference proteome</keyword>
<reference evidence="2" key="1">
    <citation type="submission" date="2022-03" db="EMBL/GenBank/DDBJ databases">
        <authorList>
            <person name="Martin H S."/>
        </authorList>
    </citation>
    <scope>NUCLEOTIDE SEQUENCE</scope>
</reference>
<proteinExistence type="predicted"/>
<organism evidence="2 3">
    <name type="scientific">Iphiclides podalirius</name>
    <name type="common">scarce swallowtail</name>
    <dbReference type="NCBI Taxonomy" id="110791"/>
    <lineage>
        <taxon>Eukaryota</taxon>
        <taxon>Metazoa</taxon>
        <taxon>Ecdysozoa</taxon>
        <taxon>Arthropoda</taxon>
        <taxon>Hexapoda</taxon>
        <taxon>Insecta</taxon>
        <taxon>Pterygota</taxon>
        <taxon>Neoptera</taxon>
        <taxon>Endopterygota</taxon>
        <taxon>Lepidoptera</taxon>
        <taxon>Glossata</taxon>
        <taxon>Ditrysia</taxon>
        <taxon>Papilionoidea</taxon>
        <taxon>Papilionidae</taxon>
        <taxon>Papilioninae</taxon>
        <taxon>Iphiclides</taxon>
    </lineage>
</organism>